<keyword evidence="2" id="KW-0489">Methyltransferase</keyword>
<dbReference type="Proteomes" id="UP000500953">
    <property type="component" value="Chromosome"/>
</dbReference>
<proteinExistence type="predicted"/>
<dbReference type="GO" id="GO:0003676">
    <property type="term" value="F:nucleic acid binding"/>
    <property type="evidence" value="ECO:0007669"/>
    <property type="project" value="InterPro"/>
</dbReference>
<dbReference type="CDD" id="cd02440">
    <property type="entry name" value="AdoMet_MTases"/>
    <property type="match status" value="1"/>
</dbReference>
<feature type="domain" description="Ribosomal RNA large subunit methyltransferase K/L-like methyltransferase" evidence="1">
    <location>
        <begin position="178"/>
        <end position="339"/>
    </location>
</feature>
<dbReference type="AlphaFoldDB" id="A0A6G9ZAK8"/>
<dbReference type="Pfam" id="PF01170">
    <property type="entry name" value="UPF0020"/>
    <property type="match status" value="1"/>
</dbReference>
<dbReference type="SUPFAM" id="SSF53335">
    <property type="entry name" value="S-adenosyl-L-methionine-dependent methyltransferases"/>
    <property type="match status" value="1"/>
</dbReference>
<dbReference type="EMBL" id="CP046173">
    <property type="protein sequence ID" value="QIS22635.1"/>
    <property type="molecule type" value="Genomic_DNA"/>
</dbReference>
<reference evidence="2 3" key="1">
    <citation type="journal article" date="2019" name="ACS Chem. Biol.">
        <title>Identification and Mobilization of a Cryptic Antibiotic Biosynthesis Gene Locus from a Human-Pathogenic Nocardia Isolate.</title>
        <authorList>
            <person name="Herisse M."/>
            <person name="Ishida K."/>
            <person name="Porter J.L."/>
            <person name="Howden B."/>
            <person name="Hertweck C."/>
            <person name="Stinear T.P."/>
            <person name="Pidot S.J."/>
        </authorList>
    </citation>
    <scope>NUCLEOTIDE SEQUENCE [LARGE SCALE GENOMIC DNA]</scope>
    <source>
        <strain evidence="2 3">AUSMDU00012715</strain>
    </source>
</reference>
<dbReference type="GO" id="GO:0030488">
    <property type="term" value="P:tRNA methylation"/>
    <property type="evidence" value="ECO:0007669"/>
    <property type="project" value="TreeGrafter"/>
</dbReference>
<gene>
    <name evidence="2" type="ORF">F6W96_34140</name>
</gene>
<dbReference type="RefSeq" id="WP_167490047.1">
    <property type="nucleotide sequence ID" value="NZ_CP046173.1"/>
</dbReference>
<protein>
    <submittedName>
        <fullName evidence="2">Methyltransferase domain-containing protein</fullName>
    </submittedName>
</protein>
<accession>A0A6G9ZAK8</accession>
<evidence type="ECO:0000259" key="1">
    <source>
        <dbReference type="Pfam" id="PF01170"/>
    </source>
</evidence>
<name>A0A6G9ZAK8_9NOCA</name>
<keyword evidence="2" id="KW-0808">Transferase</keyword>
<sequence>MCIRLVARCLRGLESVVAAEILRLGLGTITEMGHREVHFYTTRPDPAILRLPTADDVFLLAADGPDIGPGRASLTALSGLATEIDAPALLESRRLCGGPDGLGGGVEVSASFLGKRAFNRYDLEDVVGRALGARLGLDYHSRRTGDRPAPSDSGWRLSLDGRRSRLMLRLADRPLHRRAYRQRTVPGSVHPPLASAMAQVADLGTGHRVLDPCCGAATLLIEAASRQPDAVYRGFDLDPSALGAARSNATRQVTIERADAGTLPVPSSSVDRIVCNPPWGGQVSAQGSLTRGLTRLWTELRRVLTPDGSAVILIPDARELATTIRTGFTPTHVQQVRVSGRQSFIVRLSPDPGGSGGRSGR</sequence>
<dbReference type="PANTHER" id="PTHR14911:SF13">
    <property type="entry name" value="TRNA (GUANINE(6)-N2)-METHYLTRANSFERASE THUMP3"/>
    <property type="match status" value="1"/>
</dbReference>
<organism evidence="2 3">
    <name type="scientific">Nocardia terpenica</name>
    <dbReference type="NCBI Taxonomy" id="455432"/>
    <lineage>
        <taxon>Bacteria</taxon>
        <taxon>Bacillati</taxon>
        <taxon>Actinomycetota</taxon>
        <taxon>Actinomycetes</taxon>
        <taxon>Mycobacteriales</taxon>
        <taxon>Nocardiaceae</taxon>
        <taxon>Nocardia</taxon>
    </lineage>
</organism>
<dbReference type="PROSITE" id="PS00092">
    <property type="entry name" value="N6_MTASE"/>
    <property type="match status" value="1"/>
</dbReference>
<evidence type="ECO:0000313" key="2">
    <source>
        <dbReference type="EMBL" id="QIS22635.1"/>
    </source>
</evidence>
<dbReference type="InterPro" id="IPR029063">
    <property type="entry name" value="SAM-dependent_MTases_sf"/>
</dbReference>
<dbReference type="PANTHER" id="PTHR14911">
    <property type="entry name" value="THUMP DOMAIN-CONTAINING"/>
    <property type="match status" value="1"/>
</dbReference>
<dbReference type="InterPro" id="IPR000241">
    <property type="entry name" value="RlmKL-like_Mtase"/>
</dbReference>
<dbReference type="InterPro" id="IPR002052">
    <property type="entry name" value="DNA_methylase_N6_adenine_CS"/>
</dbReference>
<evidence type="ECO:0000313" key="3">
    <source>
        <dbReference type="Proteomes" id="UP000500953"/>
    </source>
</evidence>
<dbReference type="Gene3D" id="3.40.50.150">
    <property type="entry name" value="Vaccinia Virus protein VP39"/>
    <property type="match status" value="1"/>
</dbReference>
<dbReference type="Gene3D" id="3.30.2130.30">
    <property type="match status" value="1"/>
</dbReference>
<dbReference type="GO" id="GO:0016423">
    <property type="term" value="F:tRNA (guanine) methyltransferase activity"/>
    <property type="evidence" value="ECO:0007669"/>
    <property type="project" value="TreeGrafter"/>
</dbReference>